<gene>
    <name evidence="1" type="ORF">EYC80_008621</name>
</gene>
<reference evidence="1 2" key="1">
    <citation type="submission" date="2019-06" db="EMBL/GenBank/DDBJ databases">
        <title>Genome Sequence of the Brown Rot Fungal Pathogen Monilinia laxa.</title>
        <authorList>
            <person name="De Miccolis Angelini R.M."/>
            <person name="Landi L."/>
            <person name="Abate D."/>
            <person name="Pollastro S."/>
            <person name="Romanazzi G."/>
            <person name="Faretra F."/>
        </authorList>
    </citation>
    <scope>NUCLEOTIDE SEQUENCE [LARGE SCALE GENOMIC DNA]</scope>
    <source>
        <strain evidence="1 2">Mlax316</strain>
    </source>
</reference>
<dbReference type="AlphaFoldDB" id="A0A5N6K0V6"/>
<comment type="caution">
    <text evidence="1">The sequence shown here is derived from an EMBL/GenBank/DDBJ whole genome shotgun (WGS) entry which is preliminary data.</text>
</comment>
<accession>A0A5N6K0V6</accession>
<evidence type="ECO:0000313" key="1">
    <source>
        <dbReference type="EMBL" id="KAB8295798.1"/>
    </source>
</evidence>
<sequence length="118" mass="12856">MNPPIVMDDVGDETIILGSRDRGESGEKIYSQSSVSAVLDVVLVSMAVSLASAKKPKLKGNTFEAVMISIAERVKPWRYLNDGIRGMTGFKCGDEEFKTSEKVAINSGVRNARSKSMR</sequence>
<dbReference type="Proteomes" id="UP000326757">
    <property type="component" value="Unassembled WGS sequence"/>
</dbReference>
<evidence type="ECO:0000313" key="2">
    <source>
        <dbReference type="Proteomes" id="UP000326757"/>
    </source>
</evidence>
<proteinExistence type="predicted"/>
<name>A0A5N6K0V6_MONLA</name>
<organism evidence="1 2">
    <name type="scientific">Monilinia laxa</name>
    <name type="common">Brown rot fungus</name>
    <name type="synonym">Sclerotinia laxa</name>
    <dbReference type="NCBI Taxonomy" id="61186"/>
    <lineage>
        <taxon>Eukaryota</taxon>
        <taxon>Fungi</taxon>
        <taxon>Dikarya</taxon>
        <taxon>Ascomycota</taxon>
        <taxon>Pezizomycotina</taxon>
        <taxon>Leotiomycetes</taxon>
        <taxon>Helotiales</taxon>
        <taxon>Sclerotiniaceae</taxon>
        <taxon>Monilinia</taxon>
    </lineage>
</organism>
<dbReference type="EMBL" id="VIGI01000009">
    <property type="protein sequence ID" value="KAB8295798.1"/>
    <property type="molecule type" value="Genomic_DNA"/>
</dbReference>
<protein>
    <submittedName>
        <fullName evidence="1">Uncharacterized protein</fullName>
    </submittedName>
</protein>
<keyword evidence="2" id="KW-1185">Reference proteome</keyword>